<gene>
    <name evidence="1" type="ORF">OS493_022539</name>
</gene>
<reference evidence="1" key="1">
    <citation type="submission" date="2023-01" db="EMBL/GenBank/DDBJ databases">
        <title>Genome assembly of the deep-sea coral Lophelia pertusa.</title>
        <authorList>
            <person name="Herrera S."/>
            <person name="Cordes E."/>
        </authorList>
    </citation>
    <scope>NUCLEOTIDE SEQUENCE</scope>
    <source>
        <strain evidence="1">USNM1676648</strain>
        <tissue evidence="1">Polyp</tissue>
    </source>
</reference>
<dbReference type="AlphaFoldDB" id="A0A9X0CY17"/>
<name>A0A9X0CY17_9CNID</name>
<dbReference type="EMBL" id="MU826365">
    <property type="protein sequence ID" value="KAJ7378553.1"/>
    <property type="molecule type" value="Genomic_DNA"/>
</dbReference>
<sequence>MIKLPSLKQEDLLLRAQYHFPMDNPAHAHTIEDNVLRWSAEFTGKTIGVKDSAVFTNGEPKATFLFNDTGCISDPKVCSVGITLSLWLKHTNGEAGQTFLSTGGNVDQSRGVRVFQLNGSFDHIAVEMRNELESCLWTFIAPQNIWSHFVIVFGSLSSGSCGVLKFFFNGELQSPLFSDTKSQNSLAVSPIVQIGDSSMGHPRLLLTIWLFGMKHLETQT</sequence>
<evidence type="ECO:0000313" key="1">
    <source>
        <dbReference type="EMBL" id="KAJ7378553.1"/>
    </source>
</evidence>
<dbReference type="Gene3D" id="2.60.120.200">
    <property type="match status" value="1"/>
</dbReference>
<protein>
    <submittedName>
        <fullName evidence="1">Uncharacterized protein</fullName>
    </submittedName>
</protein>
<comment type="caution">
    <text evidence="1">The sequence shown here is derived from an EMBL/GenBank/DDBJ whole genome shotgun (WGS) entry which is preliminary data.</text>
</comment>
<accession>A0A9X0CY17</accession>
<proteinExistence type="predicted"/>
<evidence type="ECO:0000313" key="2">
    <source>
        <dbReference type="Proteomes" id="UP001163046"/>
    </source>
</evidence>
<dbReference type="Proteomes" id="UP001163046">
    <property type="component" value="Unassembled WGS sequence"/>
</dbReference>
<keyword evidence="2" id="KW-1185">Reference proteome</keyword>
<organism evidence="1 2">
    <name type="scientific">Desmophyllum pertusum</name>
    <dbReference type="NCBI Taxonomy" id="174260"/>
    <lineage>
        <taxon>Eukaryota</taxon>
        <taxon>Metazoa</taxon>
        <taxon>Cnidaria</taxon>
        <taxon>Anthozoa</taxon>
        <taxon>Hexacorallia</taxon>
        <taxon>Scleractinia</taxon>
        <taxon>Caryophylliina</taxon>
        <taxon>Caryophylliidae</taxon>
        <taxon>Desmophyllum</taxon>
    </lineage>
</organism>
<dbReference type="Pfam" id="PF13385">
    <property type="entry name" value="Laminin_G_3"/>
    <property type="match status" value="1"/>
</dbReference>
<dbReference type="InterPro" id="IPR013320">
    <property type="entry name" value="ConA-like_dom_sf"/>
</dbReference>
<dbReference type="SUPFAM" id="SSF49899">
    <property type="entry name" value="Concanavalin A-like lectins/glucanases"/>
    <property type="match status" value="1"/>
</dbReference>